<sequence length="248" mass="29177">MYRALLEKFLLYDIKNINNVSVFDMSESVNVTDETLNKYPQYYSSFLGYTSGNCYYNGKLSVGDDLNAEEKNHTENINNLVLKTKPINKPLYLFHGFEPGIKYNDNEWTLGNIITFNFHLSKTPAFWVASRFSNHFGWYLDKIKRNVITTIPKCYDIGYFNAIKTLFYEKYLFCVYNDSGKWHHISTDNRCPKDLLAGASEKTKQQLLLNEEFEYLSHTGEKFKLVDIVHKFNFGIPFVRKFYVMERV</sequence>
<reference evidence="1" key="1">
    <citation type="submission" date="2017-01" db="EMBL/GenBank/DDBJ databases">
        <authorList>
            <person name="Assis F.L."/>
            <person name="Abrahao J.S."/>
            <person name="Silva L."/>
            <person name="Khalil J.B."/>
            <person name="Rodrigues R."/>
            <person name="Silva L.S."/>
            <person name="Arantes T."/>
            <person name="Boratto P."/>
            <person name="Andrade M."/>
            <person name="Kroon E.G."/>
            <person name="Ribeiro B."/>
            <person name="Bergier I."/>
            <person name="Seligmann H."/>
            <person name="Ghigo E."/>
            <person name="Colson P."/>
            <person name="Levasseur A."/>
            <person name="Raoult D."/>
            <person name="Scola B.L."/>
        </authorList>
    </citation>
    <scope>NUCLEOTIDE SEQUENCE</scope>
    <source>
        <strain evidence="1">Soda lake</strain>
    </source>
</reference>
<evidence type="ECO:0000313" key="1">
    <source>
        <dbReference type="EMBL" id="QKU35207.1"/>
    </source>
</evidence>
<dbReference type="GeneID" id="80518628"/>
<accession>A0A6N1NRN2</accession>
<dbReference type="KEGG" id="vg:80518628"/>
<dbReference type="EMBL" id="KY523104">
    <property type="protein sequence ID" value="QKU35207.1"/>
    <property type="molecule type" value="Genomic_DNA"/>
</dbReference>
<reference evidence="1" key="2">
    <citation type="journal article" date="2018" name="Nat. Commun.">
        <title>Tailed giant Tupanvirus possesses the most complete translational apparatus of the known virosphere.</title>
        <authorList>
            <person name="Abrahao J."/>
            <person name="Silva L."/>
            <person name="Silva L.S."/>
            <person name="Khalil J.Y.B."/>
            <person name="Rodrigues R."/>
            <person name="Arantes T."/>
            <person name="Assis F."/>
            <person name="Boratto P."/>
            <person name="Andrade M."/>
            <person name="Kroon E.G."/>
            <person name="Ribeiro B."/>
            <person name="Bergier I."/>
            <person name="Seligmann H."/>
            <person name="Ghigo E."/>
            <person name="Colson P."/>
            <person name="Levasseur A."/>
            <person name="Kroemer G."/>
            <person name="Raoult D."/>
            <person name="La Scola B."/>
        </authorList>
    </citation>
    <scope>NUCLEOTIDE SEQUENCE [LARGE SCALE GENOMIC DNA]</scope>
    <source>
        <strain evidence="1">Soda lake</strain>
    </source>
</reference>
<name>A0A6N1NRN2_9VIRU</name>
<protein>
    <submittedName>
        <fullName evidence="1">Putative orfan</fullName>
    </submittedName>
</protein>
<dbReference type="RefSeq" id="YP_010781864.1">
    <property type="nucleotide sequence ID" value="NC_075039.1"/>
</dbReference>
<proteinExistence type="predicted"/>
<organism evidence="1">
    <name type="scientific">Tupanvirus soda lake</name>
    <dbReference type="NCBI Taxonomy" id="2126985"/>
    <lineage>
        <taxon>Viruses</taxon>
        <taxon>Varidnaviria</taxon>
        <taxon>Bamfordvirae</taxon>
        <taxon>Nucleocytoviricota</taxon>
        <taxon>Megaviricetes</taxon>
        <taxon>Imitervirales</taxon>
        <taxon>Mimiviridae</taxon>
        <taxon>Megamimivirinae</taxon>
        <taxon>Tupanvirus</taxon>
        <taxon>Tupanvirus salinum</taxon>
    </lineage>
</organism>